<dbReference type="Proteomes" id="UP001221757">
    <property type="component" value="Unassembled WGS sequence"/>
</dbReference>
<comment type="caution">
    <text evidence="3">The sequence shown here is derived from an EMBL/GenBank/DDBJ whole genome shotgun (WGS) entry which is preliminary data.</text>
</comment>
<dbReference type="EMBL" id="JARKIE010000018">
    <property type="protein sequence ID" value="KAJ7701126.1"/>
    <property type="molecule type" value="Genomic_DNA"/>
</dbReference>
<dbReference type="GO" id="GO:0016787">
    <property type="term" value="F:hydrolase activity"/>
    <property type="evidence" value="ECO:0007669"/>
    <property type="project" value="UniProtKB-KW"/>
</dbReference>
<feature type="domain" description="Carboxylesterase type B" evidence="2">
    <location>
        <begin position="27"/>
        <end position="279"/>
    </location>
</feature>
<evidence type="ECO:0000313" key="3">
    <source>
        <dbReference type="EMBL" id="KAJ7701126.1"/>
    </source>
</evidence>
<gene>
    <name evidence="3" type="ORF">B0H17DRAFT_1157766</name>
</gene>
<sequence>MDVSRIHRKHPPKCCPSRPIHCGPGNIVNTGYATYRGNLSFPDTVAYLGIPYAEPPLGPLRFRAPLQLNTTRVAVAARGAVVDATEYPNFCVQGALGAGDAGGAGSEDCLKVNIYAPAGAKVGSNRYVFGNPRSPNVVVVTVYYRLNAFGFLSVPEFSDPAHGDFNAGFSDQTQALRWAVTVNGESAGGASVELHLCYAQSVYRTPLATPAQVLPQFQLFAFKAGCGTGPVSAQLACLRTARASAIVAAQDFCGYSQFHPVLDGKIFTDFPTRQISRGNSRMFLSWLAAAALVAASFSSLPISCTSLMLPQEYPMAEFASPDLQSQAATGEPELLCARHILGSAASKRNIAWTYRYNQPNPTSGFPAVGHAAENWMMFLGSNTGFNGSVTFSPMTPVETSFAEELIAYWLSFARVGNPNTFKLARSPLWPQFTATVKTRMVLQQDRLSTTTQSGSFLEIQSALESQRCNFIASQVGQLQVGTKAQALPCLGRTSLASGL</sequence>
<dbReference type="PANTHER" id="PTHR11559">
    <property type="entry name" value="CARBOXYLESTERASE"/>
    <property type="match status" value="1"/>
</dbReference>
<dbReference type="Pfam" id="PF00135">
    <property type="entry name" value="COesterase"/>
    <property type="match status" value="2"/>
</dbReference>
<evidence type="ECO:0000313" key="4">
    <source>
        <dbReference type="Proteomes" id="UP001221757"/>
    </source>
</evidence>
<name>A0AAD7DYC9_MYCRO</name>
<dbReference type="InterPro" id="IPR002018">
    <property type="entry name" value="CarbesteraseB"/>
</dbReference>
<keyword evidence="1" id="KW-1133">Transmembrane helix</keyword>
<dbReference type="AlphaFoldDB" id="A0AAD7DYC9"/>
<dbReference type="InterPro" id="IPR050309">
    <property type="entry name" value="Type-B_Carboxylest/Lipase"/>
</dbReference>
<proteinExistence type="predicted"/>
<dbReference type="Gene3D" id="3.40.50.1820">
    <property type="entry name" value="alpha/beta hydrolase"/>
    <property type="match status" value="2"/>
</dbReference>
<protein>
    <submittedName>
        <fullName evidence="3">Alpha/Beta hydrolase protein</fullName>
    </submittedName>
</protein>
<keyword evidence="3" id="KW-0378">Hydrolase</keyword>
<evidence type="ECO:0000256" key="1">
    <source>
        <dbReference type="SAM" id="Phobius"/>
    </source>
</evidence>
<feature type="domain" description="Carboxylesterase type B" evidence="2">
    <location>
        <begin position="341"/>
        <end position="470"/>
    </location>
</feature>
<feature type="transmembrane region" description="Helical" evidence="1">
    <location>
        <begin position="283"/>
        <end position="302"/>
    </location>
</feature>
<evidence type="ECO:0000259" key="2">
    <source>
        <dbReference type="Pfam" id="PF00135"/>
    </source>
</evidence>
<accession>A0AAD7DYC9</accession>
<dbReference type="InterPro" id="IPR029058">
    <property type="entry name" value="AB_hydrolase_fold"/>
</dbReference>
<organism evidence="3 4">
    <name type="scientific">Mycena rosella</name>
    <name type="common">Pink bonnet</name>
    <name type="synonym">Agaricus rosellus</name>
    <dbReference type="NCBI Taxonomy" id="1033263"/>
    <lineage>
        <taxon>Eukaryota</taxon>
        <taxon>Fungi</taxon>
        <taxon>Dikarya</taxon>
        <taxon>Basidiomycota</taxon>
        <taxon>Agaricomycotina</taxon>
        <taxon>Agaricomycetes</taxon>
        <taxon>Agaricomycetidae</taxon>
        <taxon>Agaricales</taxon>
        <taxon>Marasmiineae</taxon>
        <taxon>Mycenaceae</taxon>
        <taxon>Mycena</taxon>
    </lineage>
</organism>
<keyword evidence="1" id="KW-0472">Membrane</keyword>
<reference evidence="3" key="1">
    <citation type="submission" date="2023-03" db="EMBL/GenBank/DDBJ databases">
        <title>Massive genome expansion in bonnet fungi (Mycena s.s.) driven by repeated elements and novel gene families across ecological guilds.</title>
        <authorList>
            <consortium name="Lawrence Berkeley National Laboratory"/>
            <person name="Harder C.B."/>
            <person name="Miyauchi S."/>
            <person name="Viragh M."/>
            <person name="Kuo A."/>
            <person name="Thoen E."/>
            <person name="Andreopoulos B."/>
            <person name="Lu D."/>
            <person name="Skrede I."/>
            <person name="Drula E."/>
            <person name="Henrissat B."/>
            <person name="Morin E."/>
            <person name="Kohler A."/>
            <person name="Barry K."/>
            <person name="LaButti K."/>
            <person name="Morin E."/>
            <person name="Salamov A."/>
            <person name="Lipzen A."/>
            <person name="Mereny Z."/>
            <person name="Hegedus B."/>
            <person name="Baldrian P."/>
            <person name="Stursova M."/>
            <person name="Weitz H."/>
            <person name="Taylor A."/>
            <person name="Grigoriev I.V."/>
            <person name="Nagy L.G."/>
            <person name="Martin F."/>
            <person name="Kauserud H."/>
        </authorList>
    </citation>
    <scope>NUCLEOTIDE SEQUENCE</scope>
    <source>
        <strain evidence="3">CBHHK067</strain>
    </source>
</reference>
<keyword evidence="4" id="KW-1185">Reference proteome</keyword>
<keyword evidence="1" id="KW-0812">Transmembrane</keyword>
<dbReference type="SUPFAM" id="SSF53474">
    <property type="entry name" value="alpha/beta-Hydrolases"/>
    <property type="match status" value="1"/>
</dbReference>